<comment type="function">
    <text evidence="8">DNA-dependent RNA polymerase (RNAP) catalyzes the transcription of DNA into RNA using the four ribonucleoside triphosphates as substrates.</text>
</comment>
<gene>
    <name evidence="8" type="primary">rpo12</name>
    <name evidence="8" type="synonym">rpoP</name>
    <name evidence="9" type="ORF">GIS02_03955</name>
</gene>
<dbReference type="GO" id="GO:0003677">
    <property type="term" value="F:DNA binding"/>
    <property type="evidence" value="ECO:0007669"/>
    <property type="project" value="InterPro"/>
</dbReference>
<proteinExistence type="inferred from homology"/>
<comment type="caution">
    <text evidence="9">The sequence shown here is derived from an EMBL/GenBank/DDBJ whole genome shotgun (WGS) entry which is preliminary data.</text>
</comment>
<dbReference type="SMART" id="SM00659">
    <property type="entry name" value="RPOLCX"/>
    <property type="match status" value="1"/>
</dbReference>
<dbReference type="Gene3D" id="2.20.28.30">
    <property type="entry name" value="RNA polymerase ii, chain L"/>
    <property type="match status" value="1"/>
</dbReference>
<comment type="cofactor">
    <cofactor evidence="8">
        <name>Zn(2+)</name>
        <dbReference type="ChEBI" id="CHEBI:29105"/>
    </cofactor>
    <text evidence="8">Binds 1 zinc ion.</text>
</comment>
<organism evidence="9 10">
    <name type="scientific">Candidatus Ethanoperedens thermophilum</name>
    <dbReference type="NCBI Taxonomy" id="2766897"/>
    <lineage>
        <taxon>Archaea</taxon>
        <taxon>Methanobacteriati</taxon>
        <taxon>Methanobacteriota</taxon>
        <taxon>Stenosarchaea group</taxon>
        <taxon>Methanomicrobia</taxon>
        <taxon>Methanosarcinales</taxon>
        <taxon>Methanosarcinales incertae sedis</taxon>
        <taxon>GOM Arc I cluster</taxon>
        <taxon>Candidatus Ethanoperedens</taxon>
    </lineage>
</organism>
<evidence type="ECO:0000313" key="10">
    <source>
        <dbReference type="Proteomes" id="UP000606580"/>
    </source>
</evidence>
<name>A0A848DAU5_9EURY</name>
<accession>A0A848DAU5</accession>
<dbReference type="GO" id="GO:0008270">
    <property type="term" value="F:zinc ion binding"/>
    <property type="evidence" value="ECO:0007669"/>
    <property type="project" value="UniProtKB-UniRule"/>
</dbReference>
<comment type="subcellular location">
    <subcellularLocation>
        <location evidence="8">Cytoplasm</location>
    </subcellularLocation>
</comment>
<dbReference type="Proteomes" id="UP000606580">
    <property type="component" value="Unassembled WGS sequence"/>
</dbReference>
<comment type="similarity">
    <text evidence="8">Belongs to the archaeal Rpo12/eukaryotic RPC10 RNA polymerase subunit family.</text>
</comment>
<reference evidence="9" key="1">
    <citation type="journal article" date="2020" name="MBio">
        <title>'Candidatus Ethanoperedens,' a Thermophilic Genus of Archaea Mediating the Anaerobic Oxidation of Ethane.</title>
        <authorList>
            <person name="Hahn C.J."/>
            <person name="Laso-Perez R."/>
            <person name="Vulcano F."/>
            <person name="Vaziourakis K.M."/>
            <person name="Stokke R."/>
            <person name="Steen I.H."/>
            <person name="Teske A."/>
            <person name="Boetius A."/>
            <person name="Liebeke M."/>
            <person name="Amann R."/>
            <person name="Knittel K."/>
            <person name="Wegener G."/>
        </authorList>
    </citation>
    <scope>NUCLEOTIDE SEQUENCE</scope>
    <source>
        <strain evidence="9">GoM-Arc1-LC-WB58</strain>
    </source>
</reference>
<dbReference type="GO" id="GO:0006351">
    <property type="term" value="P:DNA-templated transcription"/>
    <property type="evidence" value="ECO:0007669"/>
    <property type="project" value="UniProtKB-UniRule"/>
</dbReference>
<keyword evidence="1 8" id="KW-0240">DNA-directed RNA polymerase</keyword>
<keyword evidence="5 8" id="KW-0479">Metal-binding</keyword>
<dbReference type="GO" id="GO:0003899">
    <property type="term" value="F:DNA-directed RNA polymerase activity"/>
    <property type="evidence" value="ECO:0007669"/>
    <property type="project" value="UniProtKB-UniRule"/>
</dbReference>
<dbReference type="EC" id="2.7.7.6" evidence="8"/>
<evidence type="ECO:0000256" key="3">
    <source>
        <dbReference type="ARBA" id="ARBA00022679"/>
    </source>
</evidence>
<comment type="catalytic activity">
    <reaction evidence="8">
        <text>RNA(n) + a ribonucleoside 5'-triphosphate = RNA(n+1) + diphosphate</text>
        <dbReference type="Rhea" id="RHEA:21248"/>
        <dbReference type="Rhea" id="RHEA-COMP:14527"/>
        <dbReference type="Rhea" id="RHEA-COMP:17342"/>
        <dbReference type="ChEBI" id="CHEBI:33019"/>
        <dbReference type="ChEBI" id="CHEBI:61557"/>
        <dbReference type="ChEBI" id="CHEBI:140395"/>
        <dbReference type="EC" id="2.7.7.6"/>
    </reaction>
</comment>
<evidence type="ECO:0000256" key="4">
    <source>
        <dbReference type="ARBA" id="ARBA00022695"/>
    </source>
</evidence>
<protein>
    <recommendedName>
        <fullName evidence="8">DNA-directed RNA polymerase subunit Rpo12</fullName>
        <ecNumber evidence="8">2.7.7.6</ecNumber>
    </recommendedName>
    <alternativeName>
        <fullName evidence="8">DNA-directed RNA polymerase subunit P</fullName>
    </alternativeName>
</protein>
<dbReference type="HAMAP" id="MF_00615">
    <property type="entry name" value="RNApol_arch_Rpo12"/>
    <property type="match status" value="1"/>
</dbReference>
<dbReference type="InterPro" id="IPR023464">
    <property type="entry name" value="Rpo12"/>
</dbReference>
<keyword evidence="3 8" id="KW-0808">Transferase</keyword>
<evidence type="ECO:0000256" key="2">
    <source>
        <dbReference type="ARBA" id="ARBA00022490"/>
    </source>
</evidence>
<dbReference type="InterPro" id="IPR029040">
    <property type="entry name" value="RPABC4/Spt4"/>
</dbReference>
<evidence type="ECO:0000256" key="8">
    <source>
        <dbReference type="HAMAP-Rule" id="MF_00615"/>
    </source>
</evidence>
<dbReference type="InterPro" id="IPR006591">
    <property type="entry name" value="RNAP_P/RPABC4"/>
</dbReference>
<sequence length="45" mass="5243">MGYKCTRCKRPVEIDYSSVGIRCPYCGHRILVKQRPTAIKRMKAE</sequence>
<dbReference type="GO" id="GO:0005737">
    <property type="term" value="C:cytoplasm"/>
    <property type="evidence" value="ECO:0007669"/>
    <property type="project" value="UniProtKB-SubCell"/>
</dbReference>
<feature type="binding site" evidence="8">
    <location>
        <position position="8"/>
    </location>
    <ligand>
        <name>Zn(2+)</name>
        <dbReference type="ChEBI" id="CHEBI:29105"/>
    </ligand>
</feature>
<keyword evidence="6 8" id="KW-0862">Zinc</keyword>
<evidence type="ECO:0000256" key="5">
    <source>
        <dbReference type="ARBA" id="ARBA00022723"/>
    </source>
</evidence>
<comment type="subunit">
    <text evidence="8">Part of the RNA polymerase complex.</text>
</comment>
<keyword evidence="4 8" id="KW-0548">Nucleotidyltransferase</keyword>
<dbReference type="EMBL" id="WNEG01000076">
    <property type="protein sequence ID" value="NMG83341.1"/>
    <property type="molecule type" value="Genomic_DNA"/>
</dbReference>
<evidence type="ECO:0000313" key="9">
    <source>
        <dbReference type="EMBL" id="NMG83341.1"/>
    </source>
</evidence>
<dbReference type="GO" id="GO:0000428">
    <property type="term" value="C:DNA-directed RNA polymerase complex"/>
    <property type="evidence" value="ECO:0007669"/>
    <property type="project" value="UniProtKB-KW"/>
</dbReference>
<keyword evidence="7 8" id="KW-0804">Transcription</keyword>
<dbReference type="SUPFAM" id="SSF63393">
    <property type="entry name" value="RNA polymerase subunits"/>
    <property type="match status" value="1"/>
</dbReference>
<feature type="binding site" evidence="8">
    <location>
        <position position="23"/>
    </location>
    <ligand>
        <name>Zn(2+)</name>
        <dbReference type="ChEBI" id="CHEBI:29105"/>
    </ligand>
</feature>
<evidence type="ECO:0000256" key="1">
    <source>
        <dbReference type="ARBA" id="ARBA00022478"/>
    </source>
</evidence>
<dbReference type="AlphaFoldDB" id="A0A848DAU5"/>
<feature type="binding site" evidence="8">
    <location>
        <position position="26"/>
    </location>
    <ligand>
        <name>Zn(2+)</name>
        <dbReference type="ChEBI" id="CHEBI:29105"/>
    </ligand>
</feature>
<dbReference type="NCBIfam" id="NF001606">
    <property type="entry name" value="PRK00398.1-3"/>
    <property type="match status" value="1"/>
</dbReference>
<dbReference type="Pfam" id="PF03604">
    <property type="entry name" value="Zn_ribbon_RPAB4"/>
    <property type="match status" value="1"/>
</dbReference>
<evidence type="ECO:0000256" key="7">
    <source>
        <dbReference type="ARBA" id="ARBA00023163"/>
    </source>
</evidence>
<keyword evidence="2 8" id="KW-0963">Cytoplasm</keyword>
<evidence type="ECO:0000256" key="6">
    <source>
        <dbReference type="ARBA" id="ARBA00022833"/>
    </source>
</evidence>